<feature type="region of interest" description="Disordered" evidence="6">
    <location>
        <begin position="1"/>
        <end position="20"/>
    </location>
</feature>
<dbReference type="InterPro" id="IPR027417">
    <property type="entry name" value="P-loop_NTPase"/>
</dbReference>
<dbReference type="Pfam" id="PF03029">
    <property type="entry name" value="ATP_bind_1"/>
    <property type="match status" value="1"/>
</dbReference>
<feature type="region of interest" description="Disordered" evidence="6">
    <location>
        <begin position="330"/>
        <end position="375"/>
    </location>
</feature>
<dbReference type="PANTHER" id="PTHR21231">
    <property type="entry name" value="XPA-BINDING PROTEIN 1-RELATED"/>
    <property type="match status" value="1"/>
</dbReference>
<evidence type="ECO:0000256" key="1">
    <source>
        <dbReference type="ARBA" id="ARBA00005290"/>
    </source>
</evidence>
<comment type="function">
    <text evidence="5">Small GTPase required for proper nuclear import of RNA polymerase II (RNAPII). May act at an RNAP assembly step prior to nuclear import.</text>
</comment>
<proteinExistence type="inferred from homology"/>
<keyword evidence="3 5" id="KW-0378">Hydrolase</keyword>
<dbReference type="PANTHER" id="PTHR21231:SF8">
    <property type="entry name" value="GPN-LOOP GTPASE 1"/>
    <property type="match status" value="1"/>
</dbReference>
<dbReference type="Proteomes" id="UP001244341">
    <property type="component" value="Chromosome 3b"/>
</dbReference>
<dbReference type="Gene3D" id="3.40.50.300">
    <property type="entry name" value="P-loop containing nucleotide triphosphate hydrolases"/>
    <property type="match status" value="1"/>
</dbReference>
<evidence type="ECO:0000313" key="7">
    <source>
        <dbReference type="EMBL" id="WIA12461.1"/>
    </source>
</evidence>
<gene>
    <name evidence="7" type="ORF">OEZ85_012496</name>
</gene>
<feature type="compositionally biased region" description="Low complexity" evidence="6">
    <location>
        <begin position="330"/>
        <end position="347"/>
    </location>
</feature>
<evidence type="ECO:0000256" key="2">
    <source>
        <dbReference type="ARBA" id="ARBA00022741"/>
    </source>
</evidence>
<dbReference type="SUPFAM" id="SSF52540">
    <property type="entry name" value="P-loop containing nucleoside triphosphate hydrolases"/>
    <property type="match status" value="1"/>
</dbReference>
<evidence type="ECO:0000256" key="5">
    <source>
        <dbReference type="RuleBase" id="RU365059"/>
    </source>
</evidence>
<evidence type="ECO:0000256" key="4">
    <source>
        <dbReference type="ARBA" id="ARBA00023134"/>
    </source>
</evidence>
<feature type="compositionally biased region" description="Low complexity" evidence="6">
    <location>
        <begin position="7"/>
        <end position="20"/>
    </location>
</feature>
<dbReference type="InterPro" id="IPR004130">
    <property type="entry name" value="Gpn"/>
</dbReference>
<organism evidence="7 8">
    <name type="scientific">Tetradesmus obliquus</name>
    <name type="common">Green alga</name>
    <name type="synonym">Acutodesmus obliquus</name>
    <dbReference type="NCBI Taxonomy" id="3088"/>
    <lineage>
        <taxon>Eukaryota</taxon>
        <taxon>Viridiplantae</taxon>
        <taxon>Chlorophyta</taxon>
        <taxon>core chlorophytes</taxon>
        <taxon>Chlorophyceae</taxon>
        <taxon>CS clade</taxon>
        <taxon>Sphaeropleales</taxon>
        <taxon>Scenedesmaceae</taxon>
        <taxon>Tetradesmus</taxon>
    </lineage>
</organism>
<accession>A0ABY8TTM1</accession>
<evidence type="ECO:0000313" key="8">
    <source>
        <dbReference type="Proteomes" id="UP001244341"/>
    </source>
</evidence>
<comment type="subcellular location">
    <subcellularLocation>
        <location evidence="5">Cytoplasm</location>
    </subcellularLocation>
    <subcellularLocation>
        <location evidence="5">Nucleus</location>
    </subcellularLocation>
</comment>
<feature type="compositionally biased region" description="Acidic residues" evidence="6">
    <location>
        <begin position="348"/>
        <end position="357"/>
    </location>
</feature>
<dbReference type="InterPro" id="IPR030230">
    <property type="entry name" value="Gpn1/Npa3/XAB1"/>
</dbReference>
<keyword evidence="2 5" id="KW-0547">Nucleotide-binding</keyword>
<evidence type="ECO:0000256" key="3">
    <source>
        <dbReference type="ARBA" id="ARBA00022801"/>
    </source>
</evidence>
<dbReference type="EC" id="3.6.5.-" evidence="5"/>
<dbReference type="EMBL" id="CP126210">
    <property type="protein sequence ID" value="WIA12461.1"/>
    <property type="molecule type" value="Genomic_DNA"/>
</dbReference>
<sequence length="375" mass="40697">MEAEQRTAGQASTSSSTAAGPSAKPIVVLVIGMAGSGKTTLIQRVNSHMHQQKLNGYIINLDPAVSHLPYGANIDIRDTVNYKNVMKQYGLGPNGGILTACNLFATRFDQVIQLVEKPRDPPLQYVFADTPGQIEIFTWSASGQLVTDLFASSMPTVVMYVIDTPRCTAPQTFMSNMLQAVSILYKTKLPMLLAFNKVDVSRHEFALEWMADFEAYSAALEADASYAATLSRSLSLVLEEFYDGMRCVGLSALTGEGMDELFKALGECAQEYQQFYVPELQAKQQRKEALEQKRREKEIAKLRADMAGKASLQEGGDAAGAAAAGVAGAAGSAAAGMQQQEQLQQGLQEDEDEEESVDLNLSDDSIGSDTYEQEQ</sequence>
<name>A0ABY8TTM1_TETOB</name>
<comment type="similarity">
    <text evidence="1 5">Belongs to the GPN-loop GTPase family.</text>
</comment>
<keyword evidence="8" id="KW-1185">Reference proteome</keyword>
<keyword evidence="5" id="KW-0963">Cytoplasm</keyword>
<comment type="subunit">
    <text evidence="5">Binds to RNA polymerase II.</text>
</comment>
<dbReference type="CDD" id="cd17870">
    <property type="entry name" value="GPN1"/>
    <property type="match status" value="1"/>
</dbReference>
<protein>
    <recommendedName>
        <fullName evidence="5">GPN-loop GTPase</fullName>
        <ecNumber evidence="5">3.6.5.-</ecNumber>
    </recommendedName>
</protein>
<reference evidence="7 8" key="1">
    <citation type="submission" date="2023-05" db="EMBL/GenBank/DDBJ databases">
        <title>A 100% complete, gapless, phased diploid assembly of the Scenedesmus obliquus UTEX 3031 genome.</title>
        <authorList>
            <person name="Biondi T.C."/>
            <person name="Hanschen E.R."/>
            <person name="Kwon T."/>
            <person name="Eng W."/>
            <person name="Kruse C.P.S."/>
            <person name="Koehler S.I."/>
            <person name="Kunde Y."/>
            <person name="Gleasner C.D."/>
            <person name="You Mak K.T."/>
            <person name="Polle J."/>
            <person name="Hovde B.T."/>
            <person name="Starkenburg S.R."/>
        </authorList>
    </citation>
    <scope>NUCLEOTIDE SEQUENCE [LARGE SCALE GENOMIC DNA]</scope>
    <source>
        <strain evidence="7 8">DOE0152z</strain>
    </source>
</reference>
<evidence type="ECO:0000256" key="6">
    <source>
        <dbReference type="SAM" id="MobiDB-lite"/>
    </source>
</evidence>
<keyword evidence="4 5" id="KW-0342">GTP-binding</keyword>